<comment type="caution">
    <text evidence="2">The sequence shown here is derived from an EMBL/GenBank/DDBJ whole genome shotgun (WGS) entry which is preliminary data.</text>
</comment>
<dbReference type="RefSeq" id="WP_119949988.1">
    <property type="nucleotide sequence ID" value="NZ_QZEZ01000003.1"/>
</dbReference>
<gene>
    <name evidence="2" type="ORF">D5H78_08285</name>
</gene>
<feature type="transmembrane region" description="Helical" evidence="1">
    <location>
        <begin position="52"/>
        <end position="71"/>
    </location>
</feature>
<dbReference type="AlphaFoldDB" id="A0A3A3Z3R3"/>
<dbReference type="EMBL" id="QZEZ01000003">
    <property type="protein sequence ID" value="RJK96256.1"/>
    <property type="molecule type" value="Genomic_DNA"/>
</dbReference>
<accession>A0A3A3Z3R3</accession>
<reference evidence="2 3" key="1">
    <citation type="submission" date="2018-09" db="EMBL/GenBank/DDBJ databases">
        <title>YIM 75000 draft genome.</title>
        <authorList>
            <person name="Tang S."/>
            <person name="Feng Y."/>
        </authorList>
    </citation>
    <scope>NUCLEOTIDE SEQUENCE [LARGE SCALE GENOMIC DNA]</scope>
    <source>
        <strain evidence="2 3">YIM 75000</strain>
    </source>
</reference>
<evidence type="ECO:0000313" key="3">
    <source>
        <dbReference type="Proteomes" id="UP000265614"/>
    </source>
</evidence>
<keyword evidence="1" id="KW-1133">Transmembrane helix</keyword>
<feature type="transmembrane region" description="Helical" evidence="1">
    <location>
        <begin position="165"/>
        <end position="190"/>
    </location>
</feature>
<feature type="transmembrane region" description="Helical" evidence="1">
    <location>
        <begin position="83"/>
        <end position="105"/>
    </location>
</feature>
<feature type="transmembrane region" description="Helical" evidence="1">
    <location>
        <begin position="137"/>
        <end position="158"/>
    </location>
</feature>
<evidence type="ECO:0000256" key="1">
    <source>
        <dbReference type="SAM" id="Phobius"/>
    </source>
</evidence>
<feature type="transmembrane region" description="Helical" evidence="1">
    <location>
        <begin position="12"/>
        <end position="40"/>
    </location>
</feature>
<keyword evidence="1" id="KW-0812">Transmembrane</keyword>
<evidence type="ECO:0000313" key="2">
    <source>
        <dbReference type="EMBL" id="RJK96256.1"/>
    </source>
</evidence>
<keyword evidence="1" id="KW-0472">Membrane</keyword>
<organism evidence="2 3">
    <name type="scientific">Vallicoccus soli</name>
    <dbReference type="NCBI Taxonomy" id="2339232"/>
    <lineage>
        <taxon>Bacteria</taxon>
        <taxon>Bacillati</taxon>
        <taxon>Actinomycetota</taxon>
        <taxon>Actinomycetes</taxon>
        <taxon>Motilibacterales</taxon>
        <taxon>Vallicoccaceae</taxon>
        <taxon>Vallicoccus</taxon>
    </lineage>
</organism>
<dbReference type="OrthoDB" id="3209791at2"/>
<proteinExistence type="predicted"/>
<protein>
    <submittedName>
        <fullName evidence="2">Uncharacterized protein</fullName>
    </submittedName>
</protein>
<name>A0A3A3Z3R3_9ACTN</name>
<keyword evidence="3" id="KW-1185">Reference proteome</keyword>
<sequence length="230" mass="23085">MNRVLTVARLHVVGWPGFLGWPWGILASSFLVNLAIWNVVEEAGSGSGTGGVVSLPIVAAVAASQWVTRLLPLAMALGASRRAFFLATLLACTALAAVHGTGLLLGDALERATGGWGASLEFFGAFVPEGAGAATRWAALTAPVLAALVAGVATGAVLQRWGTNGLFVTTSALVLVLGGAAVLVSARGWWGDLGDALTAMPAATLLGALPLALAAALAGAAWAALRRTTP</sequence>
<feature type="transmembrane region" description="Helical" evidence="1">
    <location>
        <begin position="202"/>
        <end position="225"/>
    </location>
</feature>
<dbReference type="Proteomes" id="UP000265614">
    <property type="component" value="Unassembled WGS sequence"/>
</dbReference>